<evidence type="ECO:0000313" key="2">
    <source>
        <dbReference type="Proteomes" id="UP000038045"/>
    </source>
</evidence>
<evidence type="ECO:0000256" key="1">
    <source>
        <dbReference type="SAM" id="MobiDB-lite"/>
    </source>
</evidence>
<organism evidence="2 3">
    <name type="scientific">Parastrongyloides trichosuri</name>
    <name type="common">Possum-specific nematode worm</name>
    <dbReference type="NCBI Taxonomy" id="131310"/>
    <lineage>
        <taxon>Eukaryota</taxon>
        <taxon>Metazoa</taxon>
        <taxon>Ecdysozoa</taxon>
        <taxon>Nematoda</taxon>
        <taxon>Chromadorea</taxon>
        <taxon>Rhabditida</taxon>
        <taxon>Tylenchina</taxon>
        <taxon>Panagrolaimomorpha</taxon>
        <taxon>Strongyloidoidea</taxon>
        <taxon>Strongyloididae</taxon>
        <taxon>Parastrongyloides</taxon>
    </lineage>
</organism>
<keyword evidence="2" id="KW-1185">Reference proteome</keyword>
<dbReference type="Proteomes" id="UP000038045">
    <property type="component" value="Unplaced"/>
</dbReference>
<feature type="compositionally biased region" description="Pro residues" evidence="1">
    <location>
        <begin position="41"/>
        <end position="51"/>
    </location>
</feature>
<accession>A0A0N4ZLH5</accession>
<dbReference type="AlphaFoldDB" id="A0A0N4ZLH5"/>
<sequence>GPDPPGRPTEPDVPQDGSGSWPAARARSCGPVARSVLAPPSVRPRPAPPAGAPARAGRLAVDRNRCAGNGRRSAASACPSRPFDGAVRRMGLFGIAQPGAQLSGQGGQLDGQALTNQRAHAHFAHHEGAGPQRFAVLQIRLAPPADEAQHPAALIAGAEDAAAFRRGAPGRQEGVPLGGLQTGAPQPRQRKGGGRLGFAEGGHLETRRFGREAGLCHGTIGTEAASSRLDLRQGRVEAAVPVCCRLLLENRHELDLAYDPDPWRGGRRHPEAAG</sequence>
<protein>
    <submittedName>
        <fullName evidence="3">Transcriptional regulator</fullName>
    </submittedName>
</protein>
<reference evidence="3" key="1">
    <citation type="submission" date="2017-02" db="UniProtKB">
        <authorList>
            <consortium name="WormBaseParasite"/>
        </authorList>
    </citation>
    <scope>IDENTIFICATION</scope>
</reference>
<feature type="region of interest" description="Disordered" evidence="1">
    <location>
        <begin position="1"/>
        <end position="58"/>
    </location>
</feature>
<dbReference type="WBParaSite" id="PTRK_0000922200.1">
    <property type="protein sequence ID" value="PTRK_0000922200.1"/>
    <property type="gene ID" value="PTRK_0000922200"/>
</dbReference>
<proteinExistence type="predicted"/>
<name>A0A0N4ZLH5_PARTI</name>
<feature type="region of interest" description="Disordered" evidence="1">
    <location>
        <begin position="168"/>
        <end position="196"/>
    </location>
</feature>
<evidence type="ECO:0000313" key="3">
    <source>
        <dbReference type="WBParaSite" id="PTRK_0000922200.1"/>
    </source>
</evidence>